<evidence type="ECO:0000313" key="3">
    <source>
        <dbReference type="Proteomes" id="UP001519460"/>
    </source>
</evidence>
<evidence type="ECO:0000313" key="2">
    <source>
        <dbReference type="EMBL" id="KAK7479666.1"/>
    </source>
</evidence>
<feature type="non-terminal residue" evidence="2">
    <location>
        <position position="1"/>
    </location>
</feature>
<keyword evidence="1" id="KW-0812">Transmembrane</keyword>
<keyword evidence="3" id="KW-1185">Reference proteome</keyword>
<gene>
    <name evidence="2" type="ORF">BaRGS_00029042</name>
</gene>
<dbReference type="EMBL" id="JACVVK020000297">
    <property type="protein sequence ID" value="KAK7479666.1"/>
    <property type="molecule type" value="Genomic_DNA"/>
</dbReference>
<dbReference type="AlphaFoldDB" id="A0ABD0JY47"/>
<protein>
    <submittedName>
        <fullName evidence="2">Uncharacterized protein</fullName>
    </submittedName>
</protein>
<organism evidence="2 3">
    <name type="scientific">Batillaria attramentaria</name>
    <dbReference type="NCBI Taxonomy" id="370345"/>
    <lineage>
        <taxon>Eukaryota</taxon>
        <taxon>Metazoa</taxon>
        <taxon>Spiralia</taxon>
        <taxon>Lophotrochozoa</taxon>
        <taxon>Mollusca</taxon>
        <taxon>Gastropoda</taxon>
        <taxon>Caenogastropoda</taxon>
        <taxon>Sorbeoconcha</taxon>
        <taxon>Cerithioidea</taxon>
        <taxon>Batillariidae</taxon>
        <taxon>Batillaria</taxon>
    </lineage>
</organism>
<proteinExistence type="predicted"/>
<accession>A0ABD0JY47</accession>
<reference evidence="2 3" key="1">
    <citation type="journal article" date="2023" name="Sci. Data">
        <title>Genome assembly of the Korean intertidal mud-creeper Batillaria attramentaria.</title>
        <authorList>
            <person name="Patra A.K."/>
            <person name="Ho P.T."/>
            <person name="Jun S."/>
            <person name="Lee S.J."/>
            <person name="Kim Y."/>
            <person name="Won Y.J."/>
        </authorList>
    </citation>
    <scope>NUCLEOTIDE SEQUENCE [LARGE SCALE GENOMIC DNA]</scope>
    <source>
        <strain evidence="2">Wonlab-2016</strain>
    </source>
</reference>
<dbReference type="Proteomes" id="UP001519460">
    <property type="component" value="Unassembled WGS sequence"/>
</dbReference>
<keyword evidence="1" id="KW-1133">Transmembrane helix</keyword>
<evidence type="ECO:0000256" key="1">
    <source>
        <dbReference type="SAM" id="Phobius"/>
    </source>
</evidence>
<feature type="transmembrane region" description="Helical" evidence="1">
    <location>
        <begin position="101"/>
        <end position="121"/>
    </location>
</feature>
<keyword evidence="1" id="KW-0472">Membrane</keyword>
<comment type="caution">
    <text evidence="2">The sequence shown here is derived from an EMBL/GenBank/DDBJ whole genome shotgun (WGS) entry which is preliminary data.</text>
</comment>
<name>A0ABD0JY47_9CAEN</name>
<sequence>RQPTWQRSVRLISTHAPSSAYPSGIFAGLESGEDSSNRLHISAERSKPSELGEQKWRCVIERSQRIGGRPRHTQYVAAIVGHVHLTICGDSRESYAAECELVGCCVGVNVVGIFVALFLGIEVSDNNDVTQLSDNNDVIQPSDNTDTIRLSHTNDVIRLSDINDVIQLSENNTVTQPCDNNVI</sequence>